<comment type="caution">
    <text evidence="3">The sequence shown here is derived from an EMBL/GenBank/DDBJ whole genome shotgun (WGS) entry which is preliminary data.</text>
</comment>
<keyword evidence="1" id="KW-0812">Transmembrane</keyword>
<reference evidence="3 4" key="1">
    <citation type="submission" date="2017-10" db="EMBL/GenBank/DDBJ databases">
        <title>Nyctiphanis sp. nov., isolated from the stomach of the euphausiid Nyctiphanes simplex (Hansen, 1911) in the Gulf of California.</title>
        <authorList>
            <person name="Gomez-Gil B."/>
            <person name="Aguilar-Mendez M."/>
            <person name="Lopez-Cortes A."/>
            <person name="Gomez-Gutierrez J."/>
            <person name="Roque A."/>
            <person name="Lang E."/>
            <person name="Gonzalez-Castillo A."/>
        </authorList>
    </citation>
    <scope>NUCLEOTIDE SEQUENCE [LARGE SCALE GENOMIC DNA]</scope>
    <source>
        <strain evidence="3 4">CAIM 600</strain>
    </source>
</reference>
<keyword evidence="1" id="KW-1133">Transmembrane helix</keyword>
<feature type="transmembrane region" description="Helical" evidence="1">
    <location>
        <begin position="251"/>
        <end position="284"/>
    </location>
</feature>
<feature type="transmembrane region" description="Helical" evidence="1">
    <location>
        <begin position="412"/>
        <end position="432"/>
    </location>
</feature>
<feature type="transmembrane region" description="Helical" evidence="1">
    <location>
        <begin position="31"/>
        <end position="58"/>
    </location>
</feature>
<dbReference type="PANTHER" id="PTHR34473:SF2">
    <property type="entry name" value="UPF0699 TRANSMEMBRANE PROTEIN YDBT"/>
    <property type="match status" value="1"/>
</dbReference>
<feature type="domain" description="YdbS-like PH" evidence="2">
    <location>
        <begin position="88"/>
        <end position="166"/>
    </location>
</feature>
<evidence type="ECO:0000313" key="3">
    <source>
        <dbReference type="EMBL" id="RXJ74417.1"/>
    </source>
</evidence>
<dbReference type="AlphaFoldDB" id="A0A4Q0YT76"/>
<evidence type="ECO:0000313" key="4">
    <source>
        <dbReference type="Proteomes" id="UP000290287"/>
    </source>
</evidence>
<sequence length="519" mass="58487">METSHVMTNPSILEPEATSNSVGWRRLSPIALLYVLVNILKFAASNILYLLPALVVGWNTVIEYPHYLALAALLMLTLVSVYSVLTFRAYRYRVHQGHVEIRSGVLQKTALDLPYERIQNVRIVQPIYYRFTGHVCVELDTAGSSDQEAKLYALSKSYAEDLKAEILQKVALGADINVDAESTFADHSGEVIINQRSLFDLVLHGISSNRVWIMLGALSPFTDEIIDYLEAASSYLDLDLIAMLDPTKSSLVTVVVFFLSLALTVFLVLVSLSILGAIITFYGFTLSRDDERYIRRSGLLTKHEVTIKLSRLQQIVLKRDWLDMLLGRVNVKLLQSGSTNNSETAQSKNLLVPSVTPKEAFELSTDAWPENRLSGITYKRIGKGYMVSRLSMFSAVLSLISLLGFTLNNSNVAIFCLITLPLLALAIFIRWWRWGYAHDEQYLYVRKGFLGVDQCIVPLYKLQQTRWSQTVWQKSANVGQLKIVLASGRQTVPFVDKTEGIKILDDALHRVEDLKPNWM</sequence>
<keyword evidence="1" id="KW-0472">Membrane</keyword>
<protein>
    <recommendedName>
        <fullName evidence="2">YdbS-like PH domain-containing protein</fullName>
    </recommendedName>
</protein>
<organism evidence="3 4">
    <name type="scientific">Veronia nyctiphanis</name>
    <dbReference type="NCBI Taxonomy" id="1278244"/>
    <lineage>
        <taxon>Bacteria</taxon>
        <taxon>Pseudomonadati</taxon>
        <taxon>Pseudomonadota</taxon>
        <taxon>Gammaproteobacteria</taxon>
        <taxon>Vibrionales</taxon>
        <taxon>Vibrionaceae</taxon>
        <taxon>Veronia</taxon>
    </lineage>
</organism>
<feature type="transmembrane region" description="Helical" evidence="1">
    <location>
        <begin position="64"/>
        <end position="85"/>
    </location>
</feature>
<feature type="transmembrane region" description="Helical" evidence="1">
    <location>
        <begin position="386"/>
        <end position="406"/>
    </location>
</feature>
<proteinExistence type="predicted"/>
<dbReference type="Proteomes" id="UP000290287">
    <property type="component" value="Unassembled WGS sequence"/>
</dbReference>
<name>A0A4Q0YT76_9GAMM</name>
<evidence type="ECO:0000259" key="2">
    <source>
        <dbReference type="Pfam" id="PF03703"/>
    </source>
</evidence>
<dbReference type="InterPro" id="IPR005182">
    <property type="entry name" value="YdbS-like_PH"/>
</dbReference>
<dbReference type="Pfam" id="PF03703">
    <property type="entry name" value="bPH_2"/>
    <property type="match status" value="2"/>
</dbReference>
<dbReference type="PANTHER" id="PTHR34473">
    <property type="entry name" value="UPF0699 TRANSMEMBRANE PROTEIN YDBS"/>
    <property type="match status" value="1"/>
</dbReference>
<evidence type="ECO:0000256" key="1">
    <source>
        <dbReference type="SAM" id="Phobius"/>
    </source>
</evidence>
<dbReference type="InterPro" id="IPR014529">
    <property type="entry name" value="UCP026631"/>
</dbReference>
<dbReference type="PIRSF" id="PIRSF026631">
    <property type="entry name" value="UCP026631"/>
    <property type="match status" value="1"/>
</dbReference>
<accession>A0A4Q0YT76</accession>
<feature type="domain" description="YdbS-like PH" evidence="2">
    <location>
        <begin position="431"/>
        <end position="504"/>
    </location>
</feature>
<gene>
    <name evidence="3" type="ORF">CS022_02075</name>
</gene>
<dbReference type="EMBL" id="PEIB01000002">
    <property type="protein sequence ID" value="RXJ74417.1"/>
    <property type="molecule type" value="Genomic_DNA"/>
</dbReference>
<keyword evidence="4" id="KW-1185">Reference proteome</keyword>